<dbReference type="GO" id="GO:0004114">
    <property type="term" value="F:3',5'-cyclic-nucleotide phosphodiesterase activity"/>
    <property type="evidence" value="ECO:0007669"/>
    <property type="project" value="InterPro"/>
</dbReference>
<dbReference type="AlphaFoldDB" id="K3WAJ8"/>
<dbReference type="EMBL" id="GL376634">
    <property type="status" value="NOT_ANNOTATED_CDS"/>
    <property type="molecule type" value="Genomic_DNA"/>
</dbReference>
<evidence type="ECO:0000259" key="6">
    <source>
        <dbReference type="PROSITE" id="PS51845"/>
    </source>
</evidence>
<dbReference type="EnsemblProtists" id="PYU1_T001989">
    <property type="protein sequence ID" value="PYU1_T001989"/>
    <property type="gene ID" value="PYU1_G001987"/>
</dbReference>
<keyword evidence="8" id="KW-1185">Reference proteome</keyword>
<dbReference type="Pfam" id="PF00233">
    <property type="entry name" value="PDEase_I"/>
    <property type="match status" value="1"/>
</dbReference>
<evidence type="ECO:0000313" key="7">
    <source>
        <dbReference type="EnsemblProtists" id="PYU1_T001989"/>
    </source>
</evidence>
<dbReference type="EC" id="3.1.4.-" evidence="4"/>
<dbReference type="PROSITE" id="PS00126">
    <property type="entry name" value="PDEASE_I_1"/>
    <property type="match status" value="1"/>
</dbReference>
<organism evidence="7 8">
    <name type="scientific">Globisporangium ultimum (strain ATCC 200006 / CBS 805.95 / DAOM BR144)</name>
    <name type="common">Pythium ultimum</name>
    <dbReference type="NCBI Taxonomy" id="431595"/>
    <lineage>
        <taxon>Eukaryota</taxon>
        <taxon>Sar</taxon>
        <taxon>Stramenopiles</taxon>
        <taxon>Oomycota</taxon>
        <taxon>Peronosporomycetes</taxon>
        <taxon>Pythiales</taxon>
        <taxon>Pythiaceae</taxon>
        <taxon>Globisporangium</taxon>
    </lineage>
</organism>
<dbReference type="InterPro" id="IPR029016">
    <property type="entry name" value="GAF-like_dom_sf"/>
</dbReference>
<comment type="cofactor">
    <cofactor evidence="4">
        <name>a divalent metal cation</name>
        <dbReference type="ChEBI" id="CHEBI:60240"/>
    </cofactor>
    <text evidence="4">Binds 2 divalent metal cations per subunit. Site 1 may preferentially bind zinc ions, while site 2 has a preference for magnesium and/or manganese ions.</text>
</comment>
<dbReference type="HOGENOM" id="CLU_271754_0_0_1"/>
<feature type="region of interest" description="Disordered" evidence="5">
    <location>
        <begin position="788"/>
        <end position="835"/>
    </location>
</feature>
<dbReference type="InterPro" id="IPR002073">
    <property type="entry name" value="PDEase_catalytic_dom"/>
</dbReference>
<reference evidence="8" key="1">
    <citation type="journal article" date="2010" name="Genome Biol.">
        <title>Genome sequence of the necrotrophic plant pathogen Pythium ultimum reveals original pathogenicity mechanisms and effector repertoire.</title>
        <authorList>
            <person name="Levesque C.A."/>
            <person name="Brouwer H."/>
            <person name="Cano L."/>
            <person name="Hamilton J.P."/>
            <person name="Holt C."/>
            <person name="Huitema E."/>
            <person name="Raffaele S."/>
            <person name="Robideau G.P."/>
            <person name="Thines M."/>
            <person name="Win J."/>
            <person name="Zerillo M.M."/>
            <person name="Beakes G.W."/>
            <person name="Boore J.L."/>
            <person name="Busam D."/>
            <person name="Dumas B."/>
            <person name="Ferriera S."/>
            <person name="Fuerstenberg S.I."/>
            <person name="Gachon C.M."/>
            <person name="Gaulin E."/>
            <person name="Govers F."/>
            <person name="Grenville-Briggs L."/>
            <person name="Horner N."/>
            <person name="Hostetler J."/>
            <person name="Jiang R.H."/>
            <person name="Johnson J."/>
            <person name="Krajaejun T."/>
            <person name="Lin H."/>
            <person name="Meijer H.J."/>
            <person name="Moore B."/>
            <person name="Morris P."/>
            <person name="Phuntmart V."/>
            <person name="Puiu D."/>
            <person name="Shetty J."/>
            <person name="Stajich J.E."/>
            <person name="Tripathy S."/>
            <person name="Wawra S."/>
            <person name="van West P."/>
            <person name="Whitty B.R."/>
            <person name="Coutinho P.M."/>
            <person name="Henrissat B."/>
            <person name="Martin F."/>
            <person name="Thomas P.D."/>
            <person name="Tyler B.M."/>
            <person name="De Vries R.P."/>
            <person name="Kamoun S."/>
            <person name="Yandell M."/>
            <person name="Tisserat N."/>
            <person name="Buell C.R."/>
        </authorList>
    </citation>
    <scope>NUCLEOTIDE SEQUENCE</scope>
    <source>
        <strain evidence="8">DAOM:BR144</strain>
    </source>
</reference>
<dbReference type="Proteomes" id="UP000019132">
    <property type="component" value="Unassembled WGS sequence"/>
</dbReference>
<dbReference type="PANTHER" id="PTHR11347">
    <property type="entry name" value="CYCLIC NUCLEOTIDE PHOSPHODIESTERASE"/>
    <property type="match status" value="1"/>
</dbReference>
<dbReference type="Gene3D" id="3.30.450.40">
    <property type="match status" value="4"/>
</dbReference>
<evidence type="ECO:0000256" key="4">
    <source>
        <dbReference type="RuleBase" id="RU363067"/>
    </source>
</evidence>
<dbReference type="InParanoid" id="K3WAJ8"/>
<dbReference type="InterPro" id="IPR023174">
    <property type="entry name" value="PDEase_CS"/>
</dbReference>
<evidence type="ECO:0000256" key="3">
    <source>
        <dbReference type="ARBA" id="ARBA00022801"/>
    </source>
</evidence>
<dbReference type="VEuPathDB" id="FungiDB:PYU1_G001987"/>
<reference evidence="7" key="3">
    <citation type="submission" date="2015-02" db="UniProtKB">
        <authorList>
            <consortium name="EnsemblProtists"/>
        </authorList>
    </citation>
    <scope>IDENTIFICATION</scope>
    <source>
        <strain evidence="7">DAOM BR144</strain>
    </source>
</reference>
<dbReference type="Gene3D" id="1.10.1300.10">
    <property type="entry name" value="3'5'-cyclic nucleotide phosphodiesterase, catalytic domain"/>
    <property type="match status" value="1"/>
</dbReference>
<proteinExistence type="inferred from homology"/>
<dbReference type="SUPFAM" id="SSF55781">
    <property type="entry name" value="GAF domain-like"/>
    <property type="match status" value="4"/>
</dbReference>
<dbReference type="eggNOG" id="KOG3689">
    <property type="taxonomic scope" value="Eukaryota"/>
</dbReference>
<dbReference type="CDD" id="cd00077">
    <property type="entry name" value="HDc"/>
    <property type="match status" value="1"/>
</dbReference>
<evidence type="ECO:0000313" key="8">
    <source>
        <dbReference type="Proteomes" id="UP000019132"/>
    </source>
</evidence>
<protein>
    <recommendedName>
        <fullName evidence="4">Phosphodiesterase</fullName>
        <ecNumber evidence="4">3.1.4.-</ecNumber>
    </recommendedName>
</protein>
<keyword evidence="3 4" id="KW-0378">Hydrolase</keyword>
<dbReference type="OMA" id="DSCAFPL"/>
<dbReference type="InterPro" id="IPR036971">
    <property type="entry name" value="PDEase_catalytic_dom_sf"/>
</dbReference>
<dbReference type="SUPFAM" id="SSF109604">
    <property type="entry name" value="HD-domain/PDEase-like"/>
    <property type="match status" value="1"/>
</dbReference>
<dbReference type="InterPro" id="IPR003018">
    <property type="entry name" value="GAF"/>
</dbReference>
<feature type="compositionally biased region" description="Low complexity" evidence="5">
    <location>
        <begin position="804"/>
        <end position="820"/>
    </location>
</feature>
<comment type="similarity">
    <text evidence="4">Belongs to the cyclic nucleotide phosphodiesterase family.</text>
</comment>
<dbReference type="Pfam" id="PF01590">
    <property type="entry name" value="GAF"/>
    <property type="match status" value="3"/>
</dbReference>
<feature type="domain" description="PDEase" evidence="6">
    <location>
        <begin position="824"/>
        <end position="1185"/>
    </location>
</feature>
<dbReference type="SMART" id="SM00065">
    <property type="entry name" value="GAF"/>
    <property type="match status" value="4"/>
</dbReference>
<evidence type="ECO:0000256" key="5">
    <source>
        <dbReference type="SAM" id="MobiDB-lite"/>
    </source>
</evidence>
<dbReference type="InterPro" id="IPR003607">
    <property type="entry name" value="HD/PDEase_dom"/>
</dbReference>
<dbReference type="CDD" id="cd18773">
    <property type="entry name" value="PDC1_HK_sensor"/>
    <property type="match status" value="1"/>
</dbReference>
<dbReference type="GO" id="GO:0007165">
    <property type="term" value="P:signal transduction"/>
    <property type="evidence" value="ECO:0007669"/>
    <property type="project" value="InterPro"/>
</dbReference>
<reference evidence="8" key="2">
    <citation type="submission" date="2010-04" db="EMBL/GenBank/DDBJ databases">
        <authorList>
            <person name="Buell R."/>
            <person name="Hamilton J."/>
            <person name="Hostetler J."/>
        </authorList>
    </citation>
    <scope>NUCLEOTIDE SEQUENCE [LARGE SCALE GENOMIC DNA]</scope>
    <source>
        <strain evidence="8">DAOM:BR144</strain>
    </source>
</reference>
<evidence type="ECO:0000256" key="2">
    <source>
        <dbReference type="ARBA" id="ARBA00022723"/>
    </source>
</evidence>
<accession>K3WAJ8</accession>
<evidence type="ECO:0000256" key="1">
    <source>
        <dbReference type="ARBA" id="ARBA00022535"/>
    </source>
</evidence>
<keyword evidence="1" id="KW-0140">cGMP</keyword>
<dbReference type="GO" id="GO:0046872">
    <property type="term" value="F:metal ion binding"/>
    <property type="evidence" value="ECO:0007669"/>
    <property type="project" value="UniProtKB-KW"/>
</dbReference>
<keyword evidence="2 4" id="KW-0479">Metal-binding</keyword>
<sequence length="1192" mass="132406">MAANEDPKDDASGTGTAFANGASESARRRWRLLQKHVCITQWLSKDLQRRHLKRFALSQQSIVDAVMHSNDDFMEVFVKIREQFLSLLDAENCFIIFEAKRSTLEFDGRTIYPSSRAKRGLLRESLRSGQPLHLPCSSTCEDAQIRDGIPNIEVRSYVCIPLIDGDNNVQAVAEIFNSRYDARVINAWLSETPSGSLHVFRTFVGKIIKAFAKRSNISEIVSSSVSSFSQSLSNALHLPSPSSAAEISFASLGHHRDRKESASGNDVPIESLVDLLRQSVAVEQCVVYAYDKESNILWARLSESSTYCPATVNFGDGMVGKVALSGEPLHLSTRACTSINSATTTDATDIQALMTSLHLTSSEIHDVLLLPTFNGNHQVNGIVLLRNKKDQSNFNESDIAITVNICRHIGSALHSSELHDAIQKAQGKAQTLLDLSAVLFRELETNSLLIAIIDAIKKPMNASKCSMFVMSEDNTELYSPVGSDINCDLAQETFRIPVTWGIVGAAAQSGEVINVSDAYLDPRFNQTIDKQTGFITRSILAVPIKDANGRVLGVLAMINKLSKQYFDKDDEELARGIAYYLAIALNNARLFEEARSAMRRSDALLALMQVMSSTNENVGDVFKGIVETVCEILHVEHGELFFVDALSKSLFCRAGSSWKGYSLPLGKYIQGIVAEQGEVVNLVSPTSHPDFNHEYDKLVGVKTRNLLCVPVKSSQRHGEENVIAVFYAANKVGKPHARFSEEDVKILVAICGELKSIIERRAWELVFEAESSEGNEMTQVTSSYLSQFTSTPTLSRRRSHSSLRSRTTSPPFTPASAPSSGHKRENAETSFSSEMVPKKSSDAKIIRSWELDPWEYTAPQLVDLAMDIFDYYDLLARFQVPRATMRRFLVGVKSQYQDIPYHNFYHAFTTLHVSFMIVSSQPASSLAILPSKPTAAATADTVSAAAAALAVHTPSSGARPLLEARELMAIFVAAFCHDMNHNGRTNDFHIRYRTSIAMLYNDQSVLENMHAAACFDTMRRPGHDILEYIDATEYRHIRKSIIRAILATDMHNHAGIVSQLHEKLNTDVFNSDDETHKELLINAIVHSADISGPTLVEKLHMKWSLQLLQEFNMQYEEETSLRMAPTPYMNAKPDTPELCKLNVAFIDSCVFPLWSIMDTFLGGLGGCLTNIQTNRSMWAAKLEAQQQQQQQQ</sequence>
<dbReference type="STRING" id="431595.K3WAJ8"/>
<name>K3WAJ8_GLOUD</name>
<dbReference type="PROSITE" id="PS51845">
    <property type="entry name" value="PDEASE_I_2"/>
    <property type="match status" value="1"/>
</dbReference>